<evidence type="ECO:0000256" key="1">
    <source>
        <dbReference type="SAM" id="SignalP"/>
    </source>
</evidence>
<dbReference type="AlphaFoldDB" id="A0A2T2Y728"/>
<dbReference type="Proteomes" id="UP000240892">
    <property type="component" value="Unassembled WGS sequence"/>
</dbReference>
<name>A0A2T2Y728_9ENTR</name>
<dbReference type="PANTHER" id="PTHR33840:SF1">
    <property type="entry name" value="TLE1 PHOSPHOLIPASE DOMAIN-CONTAINING PROTEIN"/>
    <property type="match status" value="1"/>
</dbReference>
<comment type="caution">
    <text evidence="2">The sequence shown here is derived from an EMBL/GenBank/DDBJ whole genome shotgun (WGS) entry which is preliminary data.</text>
</comment>
<accession>A0A2T2Y728</accession>
<dbReference type="PANTHER" id="PTHR33840">
    <property type="match status" value="1"/>
</dbReference>
<dbReference type="EMBL" id="PYHO01000002">
    <property type="protein sequence ID" value="PSR48344.1"/>
    <property type="molecule type" value="Genomic_DNA"/>
</dbReference>
<sequence length="518" mass="57427">MNNTLIYRVCKLIIAALCCIVLSACTSLISGNRSVPVRATDQEDIEKALAMPIDAPLITYPIGHRPVKIYKVAFDGTFNDRDRIPLDERETLVARIARQVNADRYYRGVGMQGSGIDYLDGISGSSSFDVAEQAKREFFAQASKWLLDNPNTDIRVFVTGFSRGAATARHFMNLVTQQWPMQFGTAERSAASTGPRFYALLYDTVATAQSHTLMLNIPSSVDYLVHFYATNETRNQTFAPIIDSDPTPLPPLWRFQPIPHRINLIRLPGAHSDIGASYPKGISDIYIQLTEQFLYAMGLSGNNCWENDEDPLLAGKHDSRGLLDKLFGSLDPTQVNHVSRNDITKPASPLTPEERAMIADRLQAMYIANAARGINIFTHSTQALFARMQLRKTANKLELLSVGKSIDAASVTFTPKGDAIRLKYRFSQLGGGSSLLLEPNVLKQISDEPKGSELTITFIVEGNMANLAIWIDDKLAESKPGFIGEPRIFTPSIKSCHKQPDGTLRSPIETRILYDGRL</sequence>
<evidence type="ECO:0000313" key="3">
    <source>
        <dbReference type="Proteomes" id="UP000240892"/>
    </source>
</evidence>
<feature type="chain" id="PRO_5015393819" evidence="1">
    <location>
        <begin position="24"/>
        <end position="518"/>
    </location>
</feature>
<proteinExistence type="predicted"/>
<reference evidence="2 3" key="1">
    <citation type="submission" date="2018-03" db="EMBL/GenBank/DDBJ databases">
        <title>First report of an OXA-48+CTX-M-M-producing Kluyvera ascorbata clone recovered from patients admitted in a University Hospital in Madrid, Spain.</title>
        <authorList>
            <person name="Hernandez-Garcia M."/>
            <person name="Leon-Sampedro R."/>
            <person name="Perez-Viso B."/>
            <person name="Morosini M.I."/>
            <person name="Lopez-Fresnena N."/>
            <person name="Coque T.M."/>
            <person name="Bonten M."/>
            <person name="Malhotra-Kumar S."/>
            <person name="Ruiz-Garbajosa P."/>
            <person name="Canton R."/>
        </authorList>
    </citation>
    <scope>NUCLEOTIDE SEQUENCE [LARGE SCALE GENOMIC DNA]</scope>
    <source>
        <strain evidence="2 3">KA2</strain>
    </source>
</reference>
<keyword evidence="3" id="KW-1185">Reference proteome</keyword>
<feature type="signal peptide" evidence="1">
    <location>
        <begin position="1"/>
        <end position="23"/>
    </location>
</feature>
<protein>
    <submittedName>
        <fullName evidence="2">Uncharacterized protein</fullName>
    </submittedName>
</protein>
<keyword evidence="1" id="KW-0732">Signal</keyword>
<evidence type="ECO:0000313" key="2">
    <source>
        <dbReference type="EMBL" id="PSR48344.1"/>
    </source>
</evidence>
<organism evidence="2 3">
    <name type="scientific">Kluyvera genomosp. 2</name>
    <dbReference type="NCBI Taxonomy" id="2774054"/>
    <lineage>
        <taxon>Bacteria</taxon>
        <taxon>Pseudomonadati</taxon>
        <taxon>Pseudomonadota</taxon>
        <taxon>Gammaproteobacteria</taxon>
        <taxon>Enterobacterales</taxon>
        <taxon>Enterobacteriaceae</taxon>
        <taxon>Kluyvera</taxon>
    </lineage>
</organism>
<gene>
    <name evidence="2" type="ORF">C8256_04225</name>
</gene>